<sequence length="174" mass="19487">MYKRILIASVLASTLLSGAAIASSHGNMGGSSMSNKQDEGSHNKQKKEFVKKVVNAVSKTGINAVQAQKVTDAINVYKQAKVKIKQKGPVCPLEAFKGNSFDKKVFRETMLSKPDAMISARANMLESIYAILDKEQREIFTREFTAHMIEKTIKKNMIKGYMLPKRNMMQQQQQ</sequence>
<feature type="compositionally biased region" description="Basic and acidic residues" evidence="1">
    <location>
        <begin position="36"/>
        <end position="45"/>
    </location>
</feature>
<dbReference type="RefSeq" id="WP_152298543.1">
    <property type="nucleotide sequence ID" value="NZ_CP041166.1"/>
</dbReference>
<keyword evidence="4" id="KW-1185">Reference proteome</keyword>
<evidence type="ECO:0000256" key="2">
    <source>
        <dbReference type="SAM" id="SignalP"/>
    </source>
</evidence>
<dbReference type="KEGG" id="suln:FJR47_00475"/>
<feature type="signal peptide" evidence="2">
    <location>
        <begin position="1"/>
        <end position="22"/>
    </location>
</feature>
<evidence type="ECO:0000313" key="4">
    <source>
        <dbReference type="Proteomes" id="UP000326061"/>
    </source>
</evidence>
<dbReference type="AlphaFoldDB" id="A0AAJ4DLQ6"/>
<organism evidence="3 4">
    <name type="scientific">Sulfurimonas xiamenensis</name>
    <dbReference type="NCBI Taxonomy" id="2590021"/>
    <lineage>
        <taxon>Bacteria</taxon>
        <taxon>Pseudomonadati</taxon>
        <taxon>Campylobacterota</taxon>
        <taxon>Epsilonproteobacteria</taxon>
        <taxon>Campylobacterales</taxon>
        <taxon>Sulfurimonadaceae</taxon>
        <taxon>Sulfurimonas</taxon>
    </lineage>
</organism>
<feature type="chain" id="PRO_5042476992" description="LTXXQ motif family protein" evidence="2">
    <location>
        <begin position="23"/>
        <end position="174"/>
    </location>
</feature>
<evidence type="ECO:0008006" key="5">
    <source>
        <dbReference type="Google" id="ProtNLM"/>
    </source>
</evidence>
<proteinExistence type="predicted"/>
<evidence type="ECO:0000256" key="1">
    <source>
        <dbReference type="SAM" id="MobiDB-lite"/>
    </source>
</evidence>
<keyword evidence="2" id="KW-0732">Signal</keyword>
<dbReference type="EMBL" id="CP041166">
    <property type="protein sequence ID" value="QFR42472.1"/>
    <property type="molecule type" value="Genomic_DNA"/>
</dbReference>
<feature type="region of interest" description="Disordered" evidence="1">
    <location>
        <begin position="26"/>
        <end position="45"/>
    </location>
</feature>
<evidence type="ECO:0000313" key="3">
    <source>
        <dbReference type="EMBL" id="QFR42472.1"/>
    </source>
</evidence>
<feature type="compositionally biased region" description="Low complexity" evidence="1">
    <location>
        <begin position="26"/>
        <end position="35"/>
    </location>
</feature>
<name>A0AAJ4DLQ6_9BACT</name>
<gene>
    <name evidence="3" type="ORF">FJR47_00475</name>
</gene>
<protein>
    <recommendedName>
        <fullName evidence="5">LTXXQ motif family protein</fullName>
    </recommendedName>
</protein>
<dbReference type="Proteomes" id="UP000326061">
    <property type="component" value="Chromosome"/>
</dbReference>
<reference evidence="4" key="1">
    <citation type="submission" date="2019-06" db="EMBL/GenBank/DDBJ databases">
        <title>Sulfurimonas gotlandica sp. nov., a chemoautotrophic and psychrotolerant epsilonproteobacterium isolated from a pelagic redoxcline, and an emended description of the genus Sulfurimonas.</title>
        <authorList>
            <person name="Wang S."/>
            <person name="Jiang L."/>
            <person name="Shao Z."/>
        </authorList>
    </citation>
    <scope>NUCLEOTIDE SEQUENCE [LARGE SCALE GENOMIC DNA]</scope>
    <source>
        <strain evidence="4">1-1N</strain>
    </source>
</reference>
<accession>A0AAJ4DLQ6</accession>